<feature type="chain" id="PRO_5039017691" evidence="7">
    <location>
        <begin position="22"/>
        <end position="450"/>
    </location>
</feature>
<dbReference type="EMBL" id="JACJVO010000056">
    <property type="protein sequence ID" value="MBB6735807.1"/>
    <property type="molecule type" value="Genomic_DNA"/>
</dbReference>
<evidence type="ECO:0000313" key="8">
    <source>
        <dbReference type="EMBL" id="MBB6735807.1"/>
    </source>
</evidence>
<dbReference type="SUPFAM" id="SSF53850">
    <property type="entry name" value="Periplasmic binding protein-like II"/>
    <property type="match status" value="1"/>
</dbReference>
<keyword evidence="9" id="KW-1185">Reference proteome</keyword>
<dbReference type="InterPro" id="IPR050490">
    <property type="entry name" value="Bact_solute-bd_prot1"/>
</dbReference>
<dbReference type="InterPro" id="IPR006059">
    <property type="entry name" value="SBP"/>
</dbReference>
<dbReference type="RefSeq" id="WP_185133454.1">
    <property type="nucleotide sequence ID" value="NZ_JACJVO010000056.1"/>
</dbReference>
<name>A0A7X0STG9_9BACL</name>
<evidence type="ECO:0000256" key="3">
    <source>
        <dbReference type="ARBA" id="ARBA00023136"/>
    </source>
</evidence>
<comment type="caution">
    <text evidence="8">The sequence shown here is derived from an EMBL/GenBank/DDBJ whole genome shotgun (WGS) entry which is preliminary data.</text>
</comment>
<evidence type="ECO:0000256" key="7">
    <source>
        <dbReference type="SAM" id="SignalP"/>
    </source>
</evidence>
<dbReference type="Pfam" id="PF01547">
    <property type="entry name" value="SBP_bac_1"/>
    <property type="match status" value="1"/>
</dbReference>
<keyword evidence="3" id="KW-0472">Membrane</keyword>
<dbReference type="PANTHER" id="PTHR43649:SF33">
    <property type="entry name" value="POLYGALACTURONAN_RHAMNOGALACTURONAN-BINDING PROTEIN YTCQ"/>
    <property type="match status" value="1"/>
</dbReference>
<reference evidence="8 9" key="1">
    <citation type="submission" date="2020-08" db="EMBL/GenBank/DDBJ databases">
        <title>Cohnella phylogeny.</title>
        <authorList>
            <person name="Dunlap C."/>
        </authorList>
    </citation>
    <scope>NUCLEOTIDE SEQUENCE [LARGE SCALE GENOMIC DNA]</scope>
    <source>
        <strain evidence="8 9">CBP 2801</strain>
    </source>
</reference>
<keyword evidence="2 7" id="KW-0732">Signal</keyword>
<dbReference type="PROSITE" id="PS51257">
    <property type="entry name" value="PROKAR_LIPOPROTEIN"/>
    <property type="match status" value="1"/>
</dbReference>
<evidence type="ECO:0000256" key="6">
    <source>
        <dbReference type="SAM" id="MobiDB-lite"/>
    </source>
</evidence>
<evidence type="ECO:0000256" key="4">
    <source>
        <dbReference type="ARBA" id="ARBA00023139"/>
    </source>
</evidence>
<protein>
    <submittedName>
        <fullName evidence="8">Extracellular solute-binding protein</fullName>
    </submittedName>
</protein>
<evidence type="ECO:0000256" key="5">
    <source>
        <dbReference type="ARBA" id="ARBA00023288"/>
    </source>
</evidence>
<evidence type="ECO:0000313" key="9">
    <source>
        <dbReference type="Proteomes" id="UP000564644"/>
    </source>
</evidence>
<evidence type="ECO:0000256" key="1">
    <source>
        <dbReference type="ARBA" id="ARBA00022475"/>
    </source>
</evidence>
<keyword evidence="4" id="KW-0564">Palmitate</keyword>
<proteinExistence type="predicted"/>
<dbReference type="Gene3D" id="3.40.190.10">
    <property type="entry name" value="Periplasmic binding protein-like II"/>
    <property type="match status" value="1"/>
</dbReference>
<dbReference type="PANTHER" id="PTHR43649">
    <property type="entry name" value="ARABINOSE-BINDING PROTEIN-RELATED"/>
    <property type="match status" value="1"/>
</dbReference>
<organism evidence="8 9">
    <name type="scientific">Cohnella zeiphila</name>
    <dbReference type="NCBI Taxonomy" id="2761120"/>
    <lineage>
        <taxon>Bacteria</taxon>
        <taxon>Bacillati</taxon>
        <taxon>Bacillota</taxon>
        <taxon>Bacilli</taxon>
        <taxon>Bacillales</taxon>
        <taxon>Paenibacillaceae</taxon>
        <taxon>Cohnella</taxon>
    </lineage>
</organism>
<evidence type="ECO:0000256" key="2">
    <source>
        <dbReference type="ARBA" id="ARBA00022729"/>
    </source>
</evidence>
<dbReference type="AlphaFoldDB" id="A0A7X0STG9"/>
<feature type="signal peptide" evidence="7">
    <location>
        <begin position="1"/>
        <end position="21"/>
    </location>
</feature>
<keyword evidence="5" id="KW-0449">Lipoprotein</keyword>
<feature type="compositionally biased region" description="Low complexity" evidence="6">
    <location>
        <begin position="27"/>
        <end position="56"/>
    </location>
</feature>
<sequence>MKTKKWLGLSMTTVLAAGMLAACGSNNNGGNASPSASGSAPSSPASSAGASPSASGTDASKPLEGNLVLWTYFDGVKGLAEQFMAKNPGVKVDVQIFPGDQYQTKLMSALQTGKEAPDILDLERGYIGKFIDSKYLADLSSMGAEDLVKDYIPYVQALGRSSDDKLRAIADTSSPGGFWYLKDTAKKYLGTDDPDQISDMVSSWDKIIELGKKVAQDSGGKEHLMENAGDLFDIEAYNTQPWVQDGKLNIDPKWKDIYETQLKIRQNNVDAKLAFMSAGWGNALNDGSVVLTAMPAWAGFMIDNKDDKAKGKYGVAKTPDGYYSGGTYHAIYDKSKNKDLAYEFIKFAASEEWQKYNLDTTGNMPGTSKVFEANMTTYKNAFTGDQNVLQPFYDMVKSIPATKPDKYGEDILSTWRKVASDGVTNNKSYDDVVASFKKEVKNTFPELKVD</sequence>
<keyword evidence="1" id="KW-1003">Cell membrane</keyword>
<gene>
    <name evidence="8" type="ORF">H7C18_33340</name>
</gene>
<dbReference type="Proteomes" id="UP000564644">
    <property type="component" value="Unassembled WGS sequence"/>
</dbReference>
<accession>A0A7X0STG9</accession>
<feature type="region of interest" description="Disordered" evidence="6">
    <location>
        <begin position="27"/>
        <end position="59"/>
    </location>
</feature>